<protein>
    <submittedName>
        <fullName evidence="1">HAMP domain protein</fullName>
    </submittedName>
</protein>
<feature type="non-terminal residue" evidence="1">
    <location>
        <position position="1"/>
    </location>
</feature>
<organism evidence="1 2">
    <name type="scientific">Fructobacillus pseudoficulneus</name>
    <dbReference type="NCBI Taxonomy" id="220714"/>
    <lineage>
        <taxon>Bacteria</taxon>
        <taxon>Bacillati</taxon>
        <taxon>Bacillota</taxon>
        <taxon>Bacilli</taxon>
        <taxon>Lactobacillales</taxon>
        <taxon>Lactobacillaceae</taxon>
        <taxon>Fructobacillus</taxon>
    </lineage>
</organism>
<evidence type="ECO:0000313" key="1">
    <source>
        <dbReference type="EMBL" id="GAP03385.1"/>
    </source>
</evidence>
<accession>A0A3F3GVR2</accession>
<sequence length="54" mass="6671">SFFMQGVRFNFTICHIKEYNIYYDNMIQNNIGSFTYEGSRRYSRFVDEKKLVWL</sequence>
<dbReference type="EMBL" id="DF968068">
    <property type="protein sequence ID" value="GAP03385.1"/>
    <property type="molecule type" value="Genomic_DNA"/>
</dbReference>
<proteinExistence type="predicted"/>
<evidence type="ECO:0000313" key="2">
    <source>
        <dbReference type="Proteomes" id="UP000061227"/>
    </source>
</evidence>
<gene>
    <name evidence="1" type="ORF">FPFC_061090</name>
</gene>
<dbReference type="Proteomes" id="UP000061227">
    <property type="component" value="Unassembled WGS sequence"/>
</dbReference>
<dbReference type="AlphaFoldDB" id="A0A3F3GVR2"/>
<name>A0A3F3GVR2_9LACO</name>
<keyword evidence="2" id="KW-1185">Reference proteome</keyword>
<reference evidence="1 2" key="1">
    <citation type="journal article" date="2015" name="BMC Genomics">
        <title>Comparative genomics of Fructobacillus spp. and Leuconostoc spp. reveals niche-specific evolution of Fructobacillus spp.</title>
        <authorList>
            <person name="Endo A."/>
            <person name="Tanizawa Y."/>
            <person name="Tanaka N."/>
            <person name="Maeno S."/>
            <person name="Kumar H."/>
            <person name="Shiwa Y."/>
            <person name="Okada S."/>
            <person name="Yoshikawa H."/>
            <person name="Dicks L."/>
            <person name="Nakagawa J."/>
            <person name="Arita M."/>
        </authorList>
    </citation>
    <scope>NUCLEOTIDE SEQUENCE [LARGE SCALE GENOMIC DNA]</scope>
    <source>
        <strain evidence="1 2">DSM 15468</strain>
    </source>
</reference>